<keyword evidence="2" id="KW-1185">Reference proteome</keyword>
<dbReference type="STRING" id="1855912.LuPra_06260"/>
<reference evidence="1 2" key="1">
    <citation type="journal article" date="2016" name="Genome Announc.">
        <title>First Complete Genome Sequence of a Subdivision 6 Acidobacterium Strain.</title>
        <authorList>
            <person name="Huang S."/>
            <person name="Vieira S."/>
            <person name="Bunk B."/>
            <person name="Riedel T."/>
            <person name="Sproer C."/>
            <person name="Overmann J."/>
        </authorList>
    </citation>
    <scope>NUCLEOTIDE SEQUENCE [LARGE SCALE GENOMIC DNA]</scope>
    <source>
        <strain evidence="2">DSM 100886 HEG_-6_39</strain>
    </source>
</reference>
<dbReference type="SUPFAM" id="SSF53756">
    <property type="entry name" value="UDP-Glycosyltransferase/glycogen phosphorylase"/>
    <property type="match status" value="1"/>
</dbReference>
<dbReference type="AlphaFoldDB" id="A0A143PYS8"/>
<reference evidence="2" key="2">
    <citation type="submission" date="2016-04" db="EMBL/GenBank/DDBJ databases">
        <title>First Complete Genome Sequence of a Subdivision 6 Acidobacterium.</title>
        <authorList>
            <person name="Huang S."/>
            <person name="Vieira S."/>
            <person name="Bunk B."/>
            <person name="Riedel T."/>
            <person name="Sproeer C."/>
            <person name="Overmann J."/>
        </authorList>
    </citation>
    <scope>NUCLEOTIDE SEQUENCE [LARGE SCALE GENOMIC DNA]</scope>
    <source>
        <strain evidence="2">DSM 100886 HEG_-6_39</strain>
    </source>
</reference>
<dbReference type="GO" id="GO:0016757">
    <property type="term" value="F:glycosyltransferase activity"/>
    <property type="evidence" value="ECO:0007669"/>
    <property type="project" value="TreeGrafter"/>
</dbReference>
<organism evidence="1 2">
    <name type="scientific">Luteitalea pratensis</name>
    <dbReference type="NCBI Taxonomy" id="1855912"/>
    <lineage>
        <taxon>Bacteria</taxon>
        <taxon>Pseudomonadati</taxon>
        <taxon>Acidobacteriota</taxon>
        <taxon>Vicinamibacteria</taxon>
        <taxon>Vicinamibacterales</taxon>
        <taxon>Vicinamibacteraceae</taxon>
        <taxon>Luteitalea</taxon>
    </lineage>
</organism>
<dbReference type="EMBL" id="CP015136">
    <property type="protein sequence ID" value="AMY12974.1"/>
    <property type="molecule type" value="Genomic_DNA"/>
</dbReference>
<dbReference type="PANTHER" id="PTHR12526:SF590">
    <property type="entry name" value="ALPHA-MALTOSE-1-PHOSPHATE SYNTHASE"/>
    <property type="match status" value="1"/>
</dbReference>
<dbReference type="PANTHER" id="PTHR12526">
    <property type="entry name" value="GLYCOSYLTRANSFERASE"/>
    <property type="match status" value="1"/>
</dbReference>
<evidence type="ECO:0000313" key="1">
    <source>
        <dbReference type="EMBL" id="AMY12974.1"/>
    </source>
</evidence>
<evidence type="ECO:0000313" key="2">
    <source>
        <dbReference type="Proteomes" id="UP000076079"/>
    </source>
</evidence>
<dbReference type="KEGG" id="abac:LuPra_06260"/>
<accession>A0A143PYS8</accession>
<proteinExistence type="predicted"/>
<dbReference type="Pfam" id="PF13692">
    <property type="entry name" value="Glyco_trans_1_4"/>
    <property type="match status" value="1"/>
</dbReference>
<keyword evidence="1" id="KW-0808">Transferase</keyword>
<dbReference type="Proteomes" id="UP000076079">
    <property type="component" value="Chromosome"/>
</dbReference>
<protein>
    <submittedName>
        <fullName evidence="1">Putative glycosyl transferase</fullName>
    </submittedName>
</protein>
<sequence>MSVTRGINETDDPRGIILSPIAGRTRQRVLYVDNYGGRAVWQKIKAGDLPPHHLRGCLELVRMGYEVVLPEPVTDFYFWRRPLPHDLVLLPIIRDWLGSDGIVFCGHNVLYWLLILKKIGIIKCHVVSHLWAREPLNLARWHSGIVALTPAGAQQAKLLAPRVNTVTLGWGATLDVYPRMPYRPETFFSCGIALRDFRTLSAAATVWGGPVTVVVPGEIDGVSWSPNVTVINSGQGWNFESKRLSYHELLNAYYRRSIASLLILREDPEEYTAVGFTELLEVLAMGRPLIMTRTGALPTQIDVEREGCGLFVPPGDPDALAIAMRRLADDPEGSARMARRSRELAESYYNINRYARELDTFFLSLG</sequence>
<gene>
    <name evidence="1" type="ORF">LuPra_06260</name>
</gene>
<dbReference type="Gene3D" id="3.40.50.2000">
    <property type="entry name" value="Glycogen Phosphorylase B"/>
    <property type="match status" value="1"/>
</dbReference>
<name>A0A143PYS8_LUTPR</name>